<gene>
    <name evidence="2" type="ORF">C0J00_04045</name>
</gene>
<dbReference type="Proteomes" id="UP000238956">
    <property type="component" value="Chromosome"/>
</dbReference>
<dbReference type="OrthoDB" id="2237529at2"/>
<dbReference type="AlphaFoldDB" id="A0A2L0D3S0"/>
<proteinExistence type="predicted"/>
<protein>
    <submittedName>
        <fullName evidence="2">TIGR04197 family type VII secretion effector</fullName>
    </submittedName>
</protein>
<dbReference type="GeneID" id="98393080"/>
<dbReference type="KEGG" id="splr:C0J00_04045"/>
<evidence type="ECO:0000313" key="2">
    <source>
        <dbReference type="EMBL" id="AUW96344.1"/>
    </source>
</evidence>
<feature type="region of interest" description="Disordered" evidence="1">
    <location>
        <begin position="98"/>
        <end position="119"/>
    </location>
</feature>
<name>A0A2L0D3S0_9STRE</name>
<evidence type="ECO:0000256" key="1">
    <source>
        <dbReference type="SAM" id="MobiDB-lite"/>
    </source>
</evidence>
<accession>A0A2L0D3S0</accession>
<keyword evidence="3" id="KW-1185">Reference proteome</keyword>
<sequence>MVLINSSSDTAASHATSISQGGAQLLGVGKATKDSDTTLKGNQSAGDAIDLDETQSNEIATAINSFITIINGMASEFESTDTRLSSMLLLDRNGSDFLSQNGAALPPNPTFSPNPSLFR</sequence>
<reference evidence="2 3" key="1">
    <citation type="submission" date="2017-12" db="EMBL/GenBank/DDBJ databases">
        <authorList>
            <person name="Hurst M.R.H."/>
        </authorList>
    </citation>
    <scope>NUCLEOTIDE SEQUENCE [LARGE SCALE GENOMIC DNA]</scope>
    <source>
        <strain evidence="2 3">TH11417</strain>
    </source>
</reference>
<dbReference type="RefSeq" id="WP_018379622.1">
    <property type="nucleotide sequence ID" value="NZ_CP025536.1"/>
</dbReference>
<feature type="region of interest" description="Disordered" evidence="1">
    <location>
        <begin position="31"/>
        <end position="50"/>
    </location>
</feature>
<dbReference type="NCBIfam" id="TIGR04197">
    <property type="entry name" value="T7SS_SACOL2603"/>
    <property type="match status" value="1"/>
</dbReference>
<dbReference type="EMBL" id="CP025536">
    <property type="protein sequence ID" value="AUW96344.1"/>
    <property type="molecule type" value="Genomic_DNA"/>
</dbReference>
<dbReference type="InterPro" id="IPR021477">
    <property type="entry name" value="TVIIS_effector_SACOL2603_fam"/>
</dbReference>
<reference evidence="2 3" key="2">
    <citation type="submission" date="2018-02" db="EMBL/GenBank/DDBJ databases">
        <title>Whole genome sequencing analysis of Streptococcus pluranimalium isolated from cattle infected mastitis in China.</title>
        <authorList>
            <person name="Zhang J.-R."/>
            <person name="Hu G.-Z."/>
        </authorList>
    </citation>
    <scope>NUCLEOTIDE SEQUENCE [LARGE SCALE GENOMIC DNA]</scope>
    <source>
        <strain evidence="2 3">TH11417</strain>
    </source>
</reference>
<organism evidence="2 3">
    <name type="scientific">Streptococcus pluranimalium</name>
    <dbReference type="NCBI Taxonomy" id="82348"/>
    <lineage>
        <taxon>Bacteria</taxon>
        <taxon>Bacillati</taxon>
        <taxon>Bacillota</taxon>
        <taxon>Bacilli</taxon>
        <taxon>Lactobacillales</taxon>
        <taxon>Streptococcaceae</taxon>
        <taxon>Streptococcus</taxon>
    </lineage>
</organism>
<evidence type="ECO:0000313" key="3">
    <source>
        <dbReference type="Proteomes" id="UP000238956"/>
    </source>
</evidence>